<dbReference type="Pfam" id="PF03466">
    <property type="entry name" value="LysR_substrate"/>
    <property type="match status" value="1"/>
</dbReference>
<keyword evidence="4" id="KW-0804">Transcription</keyword>
<dbReference type="SUPFAM" id="SSF53850">
    <property type="entry name" value="Periplasmic binding protein-like II"/>
    <property type="match status" value="1"/>
</dbReference>
<dbReference type="InterPro" id="IPR036388">
    <property type="entry name" value="WH-like_DNA-bd_sf"/>
</dbReference>
<dbReference type="PANTHER" id="PTHR30126:SF91">
    <property type="entry name" value="LYSR FAMILY TRANSCRIPTIONAL REGULATOR"/>
    <property type="match status" value="1"/>
</dbReference>
<comment type="caution">
    <text evidence="6">The sequence shown here is derived from an EMBL/GenBank/DDBJ whole genome shotgun (WGS) entry which is preliminary data.</text>
</comment>
<proteinExistence type="inferred from homology"/>
<reference evidence="6 7" key="1">
    <citation type="submission" date="2024-09" db="EMBL/GenBank/DDBJ databases">
        <authorList>
            <person name="Sun Q."/>
            <person name="Mori K."/>
        </authorList>
    </citation>
    <scope>NUCLEOTIDE SEQUENCE [LARGE SCALE GENOMIC DNA]</scope>
    <source>
        <strain evidence="6 7">CECT 8726</strain>
    </source>
</reference>
<evidence type="ECO:0000313" key="7">
    <source>
        <dbReference type="Proteomes" id="UP001589683"/>
    </source>
</evidence>
<dbReference type="PANTHER" id="PTHR30126">
    <property type="entry name" value="HTH-TYPE TRANSCRIPTIONAL REGULATOR"/>
    <property type="match status" value="1"/>
</dbReference>
<dbReference type="InterPro" id="IPR036390">
    <property type="entry name" value="WH_DNA-bd_sf"/>
</dbReference>
<name>A0ABV5JE47_9RHOB</name>
<organism evidence="6 7">
    <name type="scientific">Pseudohalocynthiibacter aestuariivivens</name>
    <dbReference type="NCBI Taxonomy" id="1591409"/>
    <lineage>
        <taxon>Bacteria</taxon>
        <taxon>Pseudomonadati</taxon>
        <taxon>Pseudomonadota</taxon>
        <taxon>Alphaproteobacteria</taxon>
        <taxon>Rhodobacterales</taxon>
        <taxon>Paracoccaceae</taxon>
        <taxon>Pseudohalocynthiibacter</taxon>
    </lineage>
</organism>
<evidence type="ECO:0000256" key="1">
    <source>
        <dbReference type="ARBA" id="ARBA00009437"/>
    </source>
</evidence>
<dbReference type="PROSITE" id="PS50931">
    <property type="entry name" value="HTH_LYSR"/>
    <property type="match status" value="1"/>
</dbReference>
<dbReference type="Proteomes" id="UP001589683">
    <property type="component" value="Unassembled WGS sequence"/>
</dbReference>
<dbReference type="SUPFAM" id="SSF46785">
    <property type="entry name" value="Winged helix' DNA-binding domain"/>
    <property type="match status" value="1"/>
</dbReference>
<dbReference type="InterPro" id="IPR005119">
    <property type="entry name" value="LysR_subst-bd"/>
</dbReference>
<dbReference type="Gene3D" id="1.10.10.10">
    <property type="entry name" value="Winged helix-like DNA-binding domain superfamily/Winged helix DNA-binding domain"/>
    <property type="match status" value="1"/>
</dbReference>
<keyword evidence="2" id="KW-0805">Transcription regulation</keyword>
<evidence type="ECO:0000256" key="3">
    <source>
        <dbReference type="ARBA" id="ARBA00023125"/>
    </source>
</evidence>
<dbReference type="InterPro" id="IPR000847">
    <property type="entry name" value="LysR_HTH_N"/>
</dbReference>
<keyword evidence="3" id="KW-0238">DNA-binding</keyword>
<accession>A0ABV5JE47</accession>
<dbReference type="Gene3D" id="3.40.190.290">
    <property type="match status" value="1"/>
</dbReference>
<sequence length="306" mass="34126">MITYEQLVVLHAIVTEGTFRGAAERLNKSQSAISHMLKKLETEIDVILLSRESYRPTLTPEGEVFYRQATRVMLQMKELSTVAKNLSAKQEPEVFLAVTATFPLKPVLEIIGSIRDQFPATHIRLSRESMGGPIERLLRNDADIIIASMDGVPVEQVEALAFAQVTIVPVAHPDFEPARSSHMKTIREMQSYTQVVVADSSSGEFVQSRDLLPGGLRWTVSDFAAKKEILLANLGWGGIPTHMIDNELAQGELVILNVEGYQKRQSHLFQMRKRDKDVGIVAQSIWEQLSTIAVHLPLGPFQSKTV</sequence>
<gene>
    <name evidence="6" type="ORF">ACFFUT_07975</name>
</gene>
<evidence type="ECO:0000256" key="2">
    <source>
        <dbReference type="ARBA" id="ARBA00023015"/>
    </source>
</evidence>
<dbReference type="PRINTS" id="PR00039">
    <property type="entry name" value="HTHLYSR"/>
</dbReference>
<keyword evidence="7" id="KW-1185">Reference proteome</keyword>
<dbReference type="EMBL" id="JBHMEA010000025">
    <property type="protein sequence ID" value="MFB9231720.1"/>
    <property type="molecule type" value="Genomic_DNA"/>
</dbReference>
<dbReference type="RefSeq" id="WP_343229485.1">
    <property type="nucleotide sequence ID" value="NZ_JAGFNU010000017.1"/>
</dbReference>
<protein>
    <submittedName>
        <fullName evidence="6">LysR family transcriptional regulator</fullName>
    </submittedName>
</protein>
<evidence type="ECO:0000259" key="5">
    <source>
        <dbReference type="PROSITE" id="PS50931"/>
    </source>
</evidence>
<evidence type="ECO:0000313" key="6">
    <source>
        <dbReference type="EMBL" id="MFB9231720.1"/>
    </source>
</evidence>
<comment type="similarity">
    <text evidence="1">Belongs to the LysR transcriptional regulatory family.</text>
</comment>
<feature type="domain" description="HTH lysR-type" evidence="5">
    <location>
        <begin position="2"/>
        <end position="59"/>
    </location>
</feature>
<evidence type="ECO:0000256" key="4">
    <source>
        <dbReference type="ARBA" id="ARBA00023163"/>
    </source>
</evidence>
<dbReference type="Pfam" id="PF00126">
    <property type="entry name" value="HTH_1"/>
    <property type="match status" value="1"/>
</dbReference>